<gene>
    <name evidence="2" type="ORF">GTA51_03485</name>
</gene>
<dbReference type="Proteomes" id="UP000482487">
    <property type="component" value="Unassembled WGS sequence"/>
</dbReference>
<organism evidence="2 3">
    <name type="scientific">Solidesulfovibrio aerotolerans</name>
    <dbReference type="NCBI Taxonomy" id="295255"/>
    <lineage>
        <taxon>Bacteria</taxon>
        <taxon>Pseudomonadati</taxon>
        <taxon>Thermodesulfobacteriota</taxon>
        <taxon>Desulfovibrionia</taxon>
        <taxon>Desulfovibrionales</taxon>
        <taxon>Desulfovibrionaceae</taxon>
        <taxon>Solidesulfovibrio</taxon>
    </lineage>
</organism>
<reference evidence="2 3" key="1">
    <citation type="submission" date="2020-01" db="EMBL/GenBank/DDBJ databases">
        <title>Genome sequence of Desulfovibrio aerotolerans DSM 16695(T).</title>
        <authorList>
            <person name="Karnachuk O."/>
            <person name="Avakyan M."/>
            <person name="Mardanov A."/>
            <person name="Kadnikov V."/>
            <person name="Ravin N."/>
        </authorList>
    </citation>
    <scope>NUCLEOTIDE SEQUENCE [LARGE SCALE GENOMIC DNA]</scope>
    <source>
        <strain evidence="2 3">DSM 16695</strain>
    </source>
</reference>
<protein>
    <submittedName>
        <fullName evidence="2">DUF547 domain-containing protein</fullName>
    </submittedName>
</protein>
<dbReference type="AlphaFoldDB" id="A0A7C9IM09"/>
<dbReference type="PANTHER" id="PTHR46361">
    <property type="entry name" value="ELECTRON CARRIER/ PROTEIN DISULFIDE OXIDOREDUCTASE"/>
    <property type="match status" value="1"/>
</dbReference>
<accession>A0A7C9IM09</accession>
<dbReference type="Pfam" id="PF04784">
    <property type="entry name" value="DUF547"/>
    <property type="match status" value="1"/>
</dbReference>
<comment type="caution">
    <text evidence="2">The sequence shown here is derived from an EMBL/GenBank/DDBJ whole genome shotgun (WGS) entry which is preliminary data.</text>
</comment>
<dbReference type="OrthoDB" id="526867at2"/>
<feature type="domain" description="DUF547" evidence="1">
    <location>
        <begin position="69"/>
        <end position="179"/>
    </location>
</feature>
<dbReference type="EMBL" id="WVUD01000003">
    <property type="protein sequence ID" value="MYL82199.1"/>
    <property type="molecule type" value="Genomic_DNA"/>
</dbReference>
<sequence>MRPGICLMIFFLLATGWAEAWGEGAYSAGYAAVLAAHVRDGGVDYAGLKEQEALLNTVLEAMAAVDPATLPQPERIAFYINAYNAWTIKLILDHWPGIRSIKEAGNILRSPWKREFVRLAGKTVSLDAIEHGILRRHYGDARLHFALNCASVSCPPLAGVPYQGQTLNAQLDAQTAAFINDPAQTFVADGRLHVSKLFDWYGEDFGGETGAWAFIRRFAGPRLATALDALADHRLVYTDYDWALNDRPRGARPSAPAAAPEQP</sequence>
<dbReference type="PANTHER" id="PTHR46361:SF3">
    <property type="entry name" value="ELECTRON CARRIER_ PROTEIN DISULFIDE OXIDOREDUCTASE"/>
    <property type="match status" value="1"/>
</dbReference>
<keyword evidence="3" id="KW-1185">Reference proteome</keyword>
<name>A0A7C9IM09_9BACT</name>
<dbReference type="InterPro" id="IPR006869">
    <property type="entry name" value="DUF547"/>
</dbReference>
<evidence type="ECO:0000313" key="2">
    <source>
        <dbReference type="EMBL" id="MYL82199.1"/>
    </source>
</evidence>
<evidence type="ECO:0000259" key="1">
    <source>
        <dbReference type="Pfam" id="PF04784"/>
    </source>
</evidence>
<proteinExistence type="predicted"/>
<evidence type="ECO:0000313" key="3">
    <source>
        <dbReference type="Proteomes" id="UP000482487"/>
    </source>
</evidence>